<keyword evidence="1" id="KW-0732">Signal</keyword>
<evidence type="ECO:0008006" key="4">
    <source>
        <dbReference type="Google" id="ProtNLM"/>
    </source>
</evidence>
<dbReference type="KEGG" id="cao:Celal_3880"/>
<organism evidence="2 3">
    <name type="scientific">Cellulophaga algicola (strain DSM 14237 / IC166 / ACAM 630)</name>
    <dbReference type="NCBI Taxonomy" id="688270"/>
    <lineage>
        <taxon>Bacteria</taxon>
        <taxon>Pseudomonadati</taxon>
        <taxon>Bacteroidota</taxon>
        <taxon>Flavobacteriia</taxon>
        <taxon>Flavobacteriales</taxon>
        <taxon>Flavobacteriaceae</taxon>
        <taxon>Cellulophaga</taxon>
    </lineage>
</organism>
<dbReference type="eggNOG" id="ENOG5032S0I">
    <property type="taxonomic scope" value="Bacteria"/>
</dbReference>
<gene>
    <name evidence="2" type="ordered locus">Celal_3880</name>
</gene>
<evidence type="ECO:0000313" key="2">
    <source>
        <dbReference type="EMBL" id="ADV51125.1"/>
    </source>
</evidence>
<dbReference type="AlphaFoldDB" id="E6XC72"/>
<dbReference type="HOGENOM" id="CLU_109221_0_0_10"/>
<proteinExistence type="predicted"/>
<sequence length="165" mass="18092">MKKMKIVFSLFLMTIAVLSACNTNNSVTINEEDGFIAIDEMARIVSVISSGKETNYTFSVGISSPDTGCNQYANWWEVVTEDGELLYRRILGHSHVNEQPFHRSGGTINILSDQVVIIRAHMNTSGYGTKAFIGTVNSGFKETSLGDDFAQSLATVNPLPEECAF</sequence>
<reference evidence="2 3" key="1">
    <citation type="journal article" date="2010" name="Stand. Genomic Sci.">
        <title>Complete genome sequence of Cellulophaga algicola type strain (IC166).</title>
        <authorList>
            <person name="Abt B."/>
            <person name="Lu M."/>
            <person name="Misra M."/>
            <person name="Han C."/>
            <person name="Nolan M."/>
            <person name="Lucas S."/>
            <person name="Hammon N."/>
            <person name="Deshpande S."/>
            <person name="Cheng J.F."/>
            <person name="Tapia R."/>
            <person name="Goodwin L."/>
            <person name="Pitluck S."/>
            <person name="Liolios K."/>
            <person name="Pagani I."/>
            <person name="Ivanova N."/>
            <person name="Mavromatis K."/>
            <person name="Ovchinikova G."/>
            <person name="Pati A."/>
            <person name="Chen A."/>
            <person name="Palaniappan K."/>
            <person name="Land M."/>
            <person name="Hauser L."/>
            <person name="Chang Y.J."/>
            <person name="Jeffries C.D."/>
            <person name="Detter J.C."/>
            <person name="Brambilla E."/>
            <person name="Rohde M."/>
            <person name="Tindall B.J."/>
            <person name="Goker M."/>
            <person name="Woyke T."/>
            <person name="Bristow J."/>
            <person name="Eisen J.A."/>
            <person name="Markowitz V."/>
            <person name="Hugenholtz P."/>
            <person name="Kyrpides N.C."/>
            <person name="Klenk H.P."/>
            <person name="Lapidus A."/>
        </authorList>
    </citation>
    <scope>NUCLEOTIDE SEQUENCE [LARGE SCALE GENOMIC DNA]</scope>
    <source>
        <strain evidence="3">DSM 14237 / IC166 / ACAM 630</strain>
    </source>
</reference>
<keyword evidence="3" id="KW-1185">Reference proteome</keyword>
<dbReference type="PROSITE" id="PS51257">
    <property type="entry name" value="PROKAR_LIPOPROTEIN"/>
    <property type="match status" value="1"/>
</dbReference>
<name>E6XC72_CELAD</name>
<evidence type="ECO:0000256" key="1">
    <source>
        <dbReference type="SAM" id="SignalP"/>
    </source>
</evidence>
<dbReference type="EMBL" id="CP002453">
    <property type="protein sequence ID" value="ADV51125.1"/>
    <property type="molecule type" value="Genomic_DNA"/>
</dbReference>
<dbReference type="Proteomes" id="UP000008634">
    <property type="component" value="Chromosome"/>
</dbReference>
<protein>
    <recommendedName>
        <fullName evidence="4">Lipoprotein</fullName>
    </recommendedName>
</protein>
<feature type="chain" id="PRO_5003215664" description="Lipoprotein" evidence="1">
    <location>
        <begin position="21"/>
        <end position="165"/>
    </location>
</feature>
<accession>E6XC72</accession>
<evidence type="ECO:0000313" key="3">
    <source>
        <dbReference type="Proteomes" id="UP000008634"/>
    </source>
</evidence>
<dbReference type="STRING" id="688270.Celal_3880"/>
<feature type="signal peptide" evidence="1">
    <location>
        <begin position="1"/>
        <end position="20"/>
    </location>
</feature>